<feature type="transmembrane region" description="Helical" evidence="3">
    <location>
        <begin position="12"/>
        <end position="33"/>
    </location>
</feature>
<dbReference type="Proteomes" id="UP001529180">
    <property type="component" value="Unassembled WGS sequence"/>
</dbReference>
<dbReference type="GO" id="GO:0052621">
    <property type="term" value="F:diguanylate cyclase activity"/>
    <property type="evidence" value="ECO:0007669"/>
    <property type="project" value="UniProtKB-EC"/>
</dbReference>
<evidence type="ECO:0000256" key="2">
    <source>
        <dbReference type="ARBA" id="ARBA00034247"/>
    </source>
</evidence>
<dbReference type="InterPro" id="IPR029787">
    <property type="entry name" value="Nucleotide_cyclase"/>
</dbReference>
<dbReference type="NCBIfam" id="TIGR00254">
    <property type="entry name" value="GGDEF"/>
    <property type="match status" value="1"/>
</dbReference>
<keyword evidence="3" id="KW-0472">Membrane</keyword>
<dbReference type="SUPFAM" id="SSF55073">
    <property type="entry name" value="Nucleotide cyclase"/>
    <property type="match status" value="1"/>
</dbReference>
<dbReference type="EMBL" id="JARSBO010000006">
    <property type="protein sequence ID" value="MDG4720039.1"/>
    <property type="molecule type" value="Genomic_DNA"/>
</dbReference>
<feature type="transmembrane region" description="Helical" evidence="3">
    <location>
        <begin position="87"/>
        <end position="108"/>
    </location>
</feature>
<feature type="transmembrane region" description="Helical" evidence="3">
    <location>
        <begin position="197"/>
        <end position="219"/>
    </location>
</feature>
<feature type="transmembrane region" description="Helical" evidence="3">
    <location>
        <begin position="152"/>
        <end position="176"/>
    </location>
</feature>
<dbReference type="InterPro" id="IPR050469">
    <property type="entry name" value="Diguanylate_Cyclase"/>
</dbReference>
<dbReference type="Pfam" id="PF00990">
    <property type="entry name" value="GGDEF"/>
    <property type="match status" value="1"/>
</dbReference>
<proteinExistence type="predicted"/>
<accession>A0ABT6GDB6</accession>
<evidence type="ECO:0000256" key="3">
    <source>
        <dbReference type="SAM" id="Phobius"/>
    </source>
</evidence>
<feature type="transmembrane region" description="Helical" evidence="3">
    <location>
        <begin position="120"/>
        <end position="146"/>
    </location>
</feature>
<evidence type="ECO:0000259" key="4">
    <source>
        <dbReference type="PROSITE" id="PS50887"/>
    </source>
</evidence>
<dbReference type="InterPro" id="IPR000160">
    <property type="entry name" value="GGDEF_dom"/>
</dbReference>
<dbReference type="PROSITE" id="PS50887">
    <property type="entry name" value="GGDEF"/>
    <property type="match status" value="1"/>
</dbReference>
<keyword evidence="3" id="KW-1133">Transmembrane helix</keyword>
<name>A0ABT6GDB6_9PROT</name>
<dbReference type="RefSeq" id="WP_114101510.1">
    <property type="nucleotide sequence ID" value="NZ_JARSBO010000006.1"/>
</dbReference>
<keyword evidence="5" id="KW-0808">Transferase</keyword>
<evidence type="ECO:0000313" key="6">
    <source>
        <dbReference type="Proteomes" id="UP001529180"/>
    </source>
</evidence>
<evidence type="ECO:0000313" key="5">
    <source>
        <dbReference type="EMBL" id="MDG4720039.1"/>
    </source>
</evidence>
<comment type="caution">
    <text evidence="5">The sequence shown here is derived from an EMBL/GenBank/DDBJ whole genome shotgun (WGS) entry which is preliminary data.</text>
</comment>
<keyword evidence="5" id="KW-0548">Nucleotidyltransferase</keyword>
<protein>
    <recommendedName>
        <fullName evidence="1">diguanylate cyclase</fullName>
        <ecNumber evidence="1">2.7.7.65</ecNumber>
    </recommendedName>
</protein>
<dbReference type="EC" id="2.7.7.65" evidence="1"/>
<evidence type="ECO:0000256" key="1">
    <source>
        <dbReference type="ARBA" id="ARBA00012528"/>
    </source>
</evidence>
<sequence length="475" mass="51149">MTSRTAIVDYVPYVLGAIGVGTLVFVAALFGILTRPEGLLAVLWPANALLLAAFVRVPAMNTPVGWIAAFGGYMMADILTGSDVNKAAWLTLANMAGVAVGLLLISKLDPEDRNLRRPTAVLYLCLTSAAAAVGSGLMGIAVAIIVFHSDPLMAFVFWASTEFSNYVIILPFAMTVSRWPDLLKGWRALALRVQLDWKVLLGAMPALSLAFSLVMVSFVSGPGAIVFPVPALLWCALSYRLSVVATLITMLSLWLMVELELHLLATLPKGADPYSGVISTRLGIAMLALGPLTVASIDRARSALVERLDHAANHDYLTGLLSRGAFMPLGQEMIDQVAARKGRLTVMVMDLDHFKEINDSHGHATGDRILVEVAKVIQRSLRGTDLFARLGGEEFAVLVPDIAKVDAQGLAQRIRKAVEQASISTANDVPIHTTVSIGLLCREPDQAVTVDSLLNEADRAMYEAKENGRNRVVER</sequence>
<organism evidence="5 6">
    <name type="scientific">Thalassospira aquimaris</name>
    <dbReference type="NCBI Taxonomy" id="3037796"/>
    <lineage>
        <taxon>Bacteria</taxon>
        <taxon>Pseudomonadati</taxon>
        <taxon>Pseudomonadota</taxon>
        <taxon>Alphaproteobacteria</taxon>
        <taxon>Rhodospirillales</taxon>
        <taxon>Thalassospiraceae</taxon>
        <taxon>Thalassospira</taxon>
    </lineage>
</organism>
<comment type="catalytic activity">
    <reaction evidence="2">
        <text>2 GTP = 3',3'-c-di-GMP + 2 diphosphate</text>
        <dbReference type="Rhea" id="RHEA:24898"/>
        <dbReference type="ChEBI" id="CHEBI:33019"/>
        <dbReference type="ChEBI" id="CHEBI:37565"/>
        <dbReference type="ChEBI" id="CHEBI:58805"/>
        <dbReference type="EC" id="2.7.7.65"/>
    </reaction>
</comment>
<keyword evidence="3" id="KW-0812">Transmembrane</keyword>
<reference evidence="5 6" key="1">
    <citation type="submission" date="2023-03" db="EMBL/GenBank/DDBJ databases">
        <title>Strain FZY0004 represents a novel species in the genus Thalassospira isolated from seawater.</title>
        <authorList>
            <person name="Fu Z.-Y."/>
        </authorList>
    </citation>
    <scope>NUCLEOTIDE SEQUENCE [LARGE SCALE GENOMIC DNA]</scope>
    <source>
        <strain evidence="5 6">FZY0004</strain>
    </source>
</reference>
<dbReference type="SMART" id="SM00267">
    <property type="entry name" value="GGDEF"/>
    <property type="match status" value="1"/>
</dbReference>
<feature type="transmembrane region" description="Helical" evidence="3">
    <location>
        <begin position="231"/>
        <end position="257"/>
    </location>
</feature>
<dbReference type="CDD" id="cd01949">
    <property type="entry name" value="GGDEF"/>
    <property type="match status" value="1"/>
</dbReference>
<dbReference type="PANTHER" id="PTHR45138">
    <property type="entry name" value="REGULATORY COMPONENTS OF SENSORY TRANSDUCTION SYSTEM"/>
    <property type="match status" value="1"/>
</dbReference>
<dbReference type="InterPro" id="IPR043128">
    <property type="entry name" value="Rev_trsase/Diguanyl_cyclase"/>
</dbReference>
<dbReference type="PANTHER" id="PTHR45138:SF9">
    <property type="entry name" value="DIGUANYLATE CYCLASE DGCM-RELATED"/>
    <property type="match status" value="1"/>
</dbReference>
<keyword evidence="6" id="KW-1185">Reference proteome</keyword>
<dbReference type="Gene3D" id="3.30.70.270">
    <property type="match status" value="1"/>
</dbReference>
<feature type="domain" description="GGDEF" evidence="4">
    <location>
        <begin position="342"/>
        <end position="475"/>
    </location>
</feature>
<gene>
    <name evidence="5" type="ORF">P7680_13620</name>
</gene>